<evidence type="ECO:0000313" key="4">
    <source>
        <dbReference type="Proteomes" id="UP000799777"/>
    </source>
</evidence>
<gene>
    <name evidence="3" type="ORF">EK21DRAFT_119716</name>
</gene>
<dbReference type="PROSITE" id="PS50837">
    <property type="entry name" value="NACHT"/>
    <property type="match status" value="1"/>
</dbReference>
<dbReference type="InterPro" id="IPR056884">
    <property type="entry name" value="NPHP3-like_N"/>
</dbReference>
<accession>A0A9P4GUY0</accession>
<dbReference type="InterPro" id="IPR007111">
    <property type="entry name" value="NACHT_NTPase"/>
</dbReference>
<dbReference type="SUPFAM" id="SSF52540">
    <property type="entry name" value="P-loop containing nucleoside triphosphate hydrolases"/>
    <property type="match status" value="1"/>
</dbReference>
<dbReference type="OrthoDB" id="4772757at2759"/>
<comment type="caution">
    <text evidence="3">The sequence shown here is derived from an EMBL/GenBank/DDBJ whole genome shotgun (WGS) entry which is preliminary data.</text>
</comment>
<dbReference type="Proteomes" id="UP000799777">
    <property type="component" value="Unassembled WGS sequence"/>
</dbReference>
<dbReference type="PANTHER" id="PTHR10039:SF16">
    <property type="entry name" value="GPI INOSITOL-DEACYLASE"/>
    <property type="match status" value="1"/>
</dbReference>
<dbReference type="EMBL" id="ML978610">
    <property type="protein sequence ID" value="KAF2022482.1"/>
    <property type="molecule type" value="Genomic_DNA"/>
</dbReference>
<keyword evidence="1" id="KW-0677">Repeat</keyword>
<organism evidence="3 4">
    <name type="scientific">Setomelanomma holmii</name>
    <dbReference type="NCBI Taxonomy" id="210430"/>
    <lineage>
        <taxon>Eukaryota</taxon>
        <taxon>Fungi</taxon>
        <taxon>Dikarya</taxon>
        <taxon>Ascomycota</taxon>
        <taxon>Pezizomycotina</taxon>
        <taxon>Dothideomycetes</taxon>
        <taxon>Pleosporomycetidae</taxon>
        <taxon>Pleosporales</taxon>
        <taxon>Pleosporineae</taxon>
        <taxon>Phaeosphaeriaceae</taxon>
        <taxon>Setomelanomma</taxon>
    </lineage>
</organism>
<reference evidence="3" key="1">
    <citation type="journal article" date="2020" name="Stud. Mycol.">
        <title>101 Dothideomycetes genomes: a test case for predicting lifestyles and emergence of pathogens.</title>
        <authorList>
            <person name="Haridas S."/>
            <person name="Albert R."/>
            <person name="Binder M."/>
            <person name="Bloem J."/>
            <person name="Labutti K."/>
            <person name="Salamov A."/>
            <person name="Andreopoulos B."/>
            <person name="Baker S."/>
            <person name="Barry K."/>
            <person name="Bills G."/>
            <person name="Bluhm B."/>
            <person name="Cannon C."/>
            <person name="Castanera R."/>
            <person name="Culley D."/>
            <person name="Daum C."/>
            <person name="Ezra D."/>
            <person name="Gonzalez J."/>
            <person name="Henrissat B."/>
            <person name="Kuo A."/>
            <person name="Liang C."/>
            <person name="Lipzen A."/>
            <person name="Lutzoni F."/>
            <person name="Magnuson J."/>
            <person name="Mondo S."/>
            <person name="Nolan M."/>
            <person name="Ohm R."/>
            <person name="Pangilinan J."/>
            <person name="Park H.-J."/>
            <person name="Ramirez L."/>
            <person name="Alfaro M."/>
            <person name="Sun H."/>
            <person name="Tritt A."/>
            <person name="Yoshinaga Y."/>
            <person name="Zwiers L.-H."/>
            <person name="Turgeon B."/>
            <person name="Goodwin S."/>
            <person name="Spatafora J."/>
            <person name="Crous P."/>
            <person name="Grigoriev I."/>
        </authorList>
    </citation>
    <scope>NUCLEOTIDE SEQUENCE</scope>
    <source>
        <strain evidence="3">CBS 110217</strain>
    </source>
</reference>
<protein>
    <recommendedName>
        <fullName evidence="2">NACHT domain-containing protein</fullName>
    </recommendedName>
</protein>
<dbReference type="AlphaFoldDB" id="A0A9P4GUY0"/>
<dbReference type="Pfam" id="PF24883">
    <property type="entry name" value="NPHP3_N"/>
    <property type="match status" value="1"/>
</dbReference>
<sequence>MTSAKIRRNTLTVSRPANECPLCREPLTHLLLEPQEPPTTTRKKSSRVSFAMDKIGDDEDVTSVTHPWAADDSLATQQPASLSMSNREPGKDNNNKQVAQHVAQHLKSLAFVSLEWWGDECFSTDSEASSRRSSNASETNEKAAFLSWVSSIDFEKAHQDIYAKKHEQTCHWLITEPEYQQWFSSPVSSLLWCYGKPGIGKSVLASNVVEDIKAQNGLQEDAAICFAYYNYRDTRLGEISQIVAALMKQLCRKKERIPHNLLQVKHDALPPSLIGTRERFVSLIEDLSRVYVVFDALDECPEQERKDILSFITSIVTVPGPCSVKVFVTSRKRMDIAKAFEDRSIPTIPIRADNVAADIEAFARSQVEKLRTGEHGKTLYVTSDDLRHKIVQALAAKADGMFLWVNLQLDSLCQASKAQKDQVVEDALETLPQGLPDTYVRILERIEDQSPYMRCQHLRLLRSSAFHY</sequence>
<feature type="domain" description="NACHT" evidence="2">
    <location>
        <begin position="189"/>
        <end position="331"/>
    </location>
</feature>
<dbReference type="InterPro" id="IPR027417">
    <property type="entry name" value="P-loop_NTPase"/>
</dbReference>
<name>A0A9P4GUY0_9PLEO</name>
<dbReference type="Gene3D" id="3.40.50.300">
    <property type="entry name" value="P-loop containing nucleotide triphosphate hydrolases"/>
    <property type="match status" value="1"/>
</dbReference>
<evidence type="ECO:0000256" key="1">
    <source>
        <dbReference type="ARBA" id="ARBA00022737"/>
    </source>
</evidence>
<keyword evidence="4" id="KW-1185">Reference proteome</keyword>
<proteinExistence type="predicted"/>
<dbReference type="PANTHER" id="PTHR10039">
    <property type="entry name" value="AMELOGENIN"/>
    <property type="match status" value="1"/>
</dbReference>
<evidence type="ECO:0000259" key="2">
    <source>
        <dbReference type="PROSITE" id="PS50837"/>
    </source>
</evidence>
<evidence type="ECO:0000313" key="3">
    <source>
        <dbReference type="EMBL" id="KAF2022482.1"/>
    </source>
</evidence>